<evidence type="ECO:0000313" key="6">
    <source>
        <dbReference type="EMBL" id="EFR87895.1"/>
    </source>
</evidence>
<dbReference type="Proteomes" id="UP000003412">
    <property type="component" value="Chromosome"/>
</dbReference>
<dbReference type="InterPro" id="IPR013783">
    <property type="entry name" value="Ig-like_fold"/>
</dbReference>
<dbReference type="NCBIfam" id="NF033932">
    <property type="entry name" value="LapB_rpt_80"/>
    <property type="match status" value="2"/>
</dbReference>
<keyword evidence="2" id="KW-0677">Repeat</keyword>
<sequence>MSIKSKIMKIGICSVMVLMPLSQISLPSFAAEEVADDASQDIVNVPDAELKAQLNQAMGNAATADITKAQISGLESISLSGSITDLTGLEAATNLKTLTINTKTITNYEAIAKLPNLDSLWIQNSDLTSSLLPDLNGLTNLTTMSLSNNKLDNSVYPKIKNLPNLASLDLSGNKAITNFSELQSLVNLTSLNVTNCQIDDLSGLDAFPKLTNYNGGGQQFAPMEATAIKSKSLNYNVTAQTMFVPFDIMTPASITNFNGAKITPSYKPDMYMIATNDGVIDGSRMTGSVEGITISDVTPTEFDQIANLTFYTMFDFSKAGTPANLVGKTYTIGAAGMQEFTVDHSVDITAEENITYVAGGTVTPAKFLTDIKADANGSTITSDVAEKVDFATPGVYTVTLNAENTLGVKSEPFQVTVTVEAKTVITADP</sequence>
<evidence type="ECO:0000313" key="7">
    <source>
        <dbReference type="Proteomes" id="UP000003412"/>
    </source>
</evidence>
<evidence type="ECO:0000256" key="1">
    <source>
        <dbReference type="ARBA" id="ARBA00022614"/>
    </source>
</evidence>
<evidence type="ECO:0000256" key="3">
    <source>
        <dbReference type="SAM" id="SignalP"/>
    </source>
</evidence>
<dbReference type="InterPro" id="IPR054360">
    <property type="entry name" value="InlK_D2"/>
</dbReference>
<dbReference type="InterPro" id="IPR025875">
    <property type="entry name" value="Leu-rich_rpt_4"/>
</dbReference>
<dbReference type="Pfam" id="PF12799">
    <property type="entry name" value="LRR_4"/>
    <property type="match status" value="1"/>
</dbReference>
<dbReference type="PANTHER" id="PTHR46652:SF7">
    <property type="entry name" value="LEUCINE-RICH REPEAT AND IQ DOMAIN-CONTAINING PROTEIN 1"/>
    <property type="match status" value="1"/>
</dbReference>
<reference evidence="6 7" key="1">
    <citation type="journal article" date="2010" name="Microbiol. Resour. Announc.">
        <title>Comparative genomics of the bacterial genus Listeria: Genome evolution is characterized by limited gene acquisition and limited gene loss.</title>
        <authorList>
            <person name="den Bakker H.C."/>
            <person name="Cummings C.A."/>
            <person name="Ferreira V."/>
            <person name="Vatta P."/>
            <person name="Orsi R.H."/>
            <person name="Degoricija L."/>
            <person name="Barker M."/>
            <person name="Petrauskene O."/>
            <person name="Furtado M.R."/>
            <person name="Wiedmann M."/>
        </authorList>
    </citation>
    <scope>NUCLEOTIDE SEQUENCE [LARGE SCALE GENOMIC DNA]</scope>
    <source>
        <strain evidence="6 7">FSL S4-120</strain>
    </source>
</reference>
<dbReference type="InterPro" id="IPR044056">
    <property type="entry name" value="InlI_Ig-like"/>
</dbReference>
<dbReference type="InterPro" id="IPR001611">
    <property type="entry name" value="Leu-rich_rpt"/>
</dbReference>
<dbReference type="InterPro" id="IPR032675">
    <property type="entry name" value="LRR_dom_sf"/>
</dbReference>
<keyword evidence="3" id="KW-0732">Signal</keyword>
<evidence type="ECO:0000256" key="2">
    <source>
        <dbReference type="ARBA" id="ARBA00022737"/>
    </source>
</evidence>
<gene>
    <name evidence="6" type="ORF">NT05LM_1531</name>
</gene>
<comment type="caution">
    <text evidence="6">The sequence shown here is derived from an EMBL/GenBank/DDBJ whole genome shotgun (WGS) entry which is preliminary data.</text>
</comment>
<dbReference type="Pfam" id="PF18981">
    <property type="entry name" value="InlK_D3"/>
    <property type="match status" value="1"/>
</dbReference>
<dbReference type="EMBL" id="ADXF01000594">
    <property type="protein sequence ID" value="EFR87895.1"/>
    <property type="molecule type" value="Genomic_DNA"/>
</dbReference>
<organism evidence="6 7">
    <name type="scientific">Listeria marthii FSL S4-120</name>
    <dbReference type="NCBI Taxonomy" id="702457"/>
    <lineage>
        <taxon>Bacteria</taxon>
        <taxon>Bacillati</taxon>
        <taxon>Bacillota</taxon>
        <taxon>Bacilli</taxon>
        <taxon>Bacillales</taxon>
        <taxon>Listeriaceae</taxon>
        <taxon>Listeria</taxon>
    </lineage>
</organism>
<dbReference type="SUPFAM" id="SSF52058">
    <property type="entry name" value="L domain-like"/>
    <property type="match status" value="1"/>
</dbReference>
<dbReference type="InterPro" id="IPR050836">
    <property type="entry name" value="SDS22/Internalin_LRR"/>
</dbReference>
<accession>A0ABN0BXS1</accession>
<dbReference type="PANTHER" id="PTHR46652">
    <property type="entry name" value="LEUCINE-RICH REPEAT AND IQ DOMAIN-CONTAINING PROTEIN 1-RELATED"/>
    <property type="match status" value="1"/>
</dbReference>
<name>A0ABN0BXS1_9LIST</name>
<feature type="domain" description="Internalin K" evidence="5">
    <location>
        <begin position="233"/>
        <end position="333"/>
    </location>
</feature>
<keyword evidence="7" id="KW-1185">Reference proteome</keyword>
<feature type="signal peptide" evidence="3">
    <location>
        <begin position="1"/>
        <end position="30"/>
    </location>
</feature>
<dbReference type="InterPro" id="IPR035986">
    <property type="entry name" value="PKD_dom_sf"/>
</dbReference>
<dbReference type="Pfam" id="PF22122">
    <property type="entry name" value="InlK_D2"/>
    <property type="match status" value="1"/>
</dbReference>
<dbReference type="SUPFAM" id="SSF49299">
    <property type="entry name" value="PKD domain"/>
    <property type="match status" value="1"/>
</dbReference>
<keyword evidence="1" id="KW-0433">Leucine-rich repeat</keyword>
<dbReference type="Gene3D" id="2.60.40.10">
    <property type="entry name" value="Immunoglobulins"/>
    <property type="match status" value="1"/>
</dbReference>
<dbReference type="Gene3D" id="3.80.10.10">
    <property type="entry name" value="Ribonuclease Inhibitor"/>
    <property type="match status" value="1"/>
</dbReference>
<dbReference type="PROSITE" id="PS51450">
    <property type="entry name" value="LRR"/>
    <property type="match status" value="2"/>
</dbReference>
<feature type="non-terminal residue" evidence="6">
    <location>
        <position position="429"/>
    </location>
</feature>
<proteinExistence type="predicted"/>
<dbReference type="Gene3D" id="2.60.40.3890">
    <property type="match status" value="1"/>
</dbReference>
<feature type="chain" id="PRO_5046377172" evidence="3">
    <location>
        <begin position="31"/>
        <end position="429"/>
    </location>
</feature>
<evidence type="ECO:0000259" key="5">
    <source>
        <dbReference type="Pfam" id="PF22122"/>
    </source>
</evidence>
<feature type="domain" description="Internalin I Ig-like" evidence="4">
    <location>
        <begin position="348"/>
        <end position="419"/>
    </location>
</feature>
<protein>
    <submittedName>
        <fullName evidence="6">Cell wall anchor domain-containing protein</fullName>
    </submittedName>
</protein>
<evidence type="ECO:0000259" key="4">
    <source>
        <dbReference type="Pfam" id="PF18981"/>
    </source>
</evidence>